<name>A0A9D3M4F9_ANGAN</name>
<reference evidence="1" key="1">
    <citation type="submission" date="2021-01" db="EMBL/GenBank/DDBJ databases">
        <title>A chromosome-scale assembly of European eel, Anguilla anguilla.</title>
        <authorList>
            <person name="Henkel C."/>
            <person name="Jong-Raadsen S.A."/>
            <person name="Dufour S."/>
            <person name="Weltzien F.-A."/>
            <person name="Palstra A.P."/>
            <person name="Pelster B."/>
            <person name="Spaink H.P."/>
            <person name="Van Den Thillart G.E."/>
            <person name="Jansen H."/>
            <person name="Zahm M."/>
            <person name="Klopp C."/>
            <person name="Cedric C."/>
            <person name="Louis A."/>
            <person name="Berthelot C."/>
            <person name="Parey E."/>
            <person name="Roest Crollius H."/>
            <person name="Montfort J."/>
            <person name="Robinson-Rechavi M."/>
            <person name="Bucao C."/>
            <person name="Bouchez O."/>
            <person name="Gislard M."/>
            <person name="Lluch J."/>
            <person name="Milhes M."/>
            <person name="Lampietro C."/>
            <person name="Lopez Roques C."/>
            <person name="Donnadieu C."/>
            <person name="Braasch I."/>
            <person name="Desvignes T."/>
            <person name="Postlethwait J."/>
            <person name="Bobe J."/>
            <person name="Guiguen Y."/>
            <person name="Dirks R."/>
        </authorList>
    </citation>
    <scope>NUCLEOTIDE SEQUENCE</scope>
    <source>
        <strain evidence="1">Tag_6206</strain>
        <tissue evidence="1">Liver</tissue>
    </source>
</reference>
<gene>
    <name evidence="1" type="ORF">ANANG_G00176600</name>
</gene>
<protein>
    <submittedName>
        <fullName evidence="1">Uncharacterized protein</fullName>
    </submittedName>
</protein>
<evidence type="ECO:0000313" key="2">
    <source>
        <dbReference type="Proteomes" id="UP001044222"/>
    </source>
</evidence>
<accession>A0A9D3M4F9</accession>
<keyword evidence="2" id="KW-1185">Reference proteome</keyword>
<organism evidence="1 2">
    <name type="scientific">Anguilla anguilla</name>
    <name type="common">European freshwater eel</name>
    <name type="synonym">Muraena anguilla</name>
    <dbReference type="NCBI Taxonomy" id="7936"/>
    <lineage>
        <taxon>Eukaryota</taxon>
        <taxon>Metazoa</taxon>
        <taxon>Chordata</taxon>
        <taxon>Craniata</taxon>
        <taxon>Vertebrata</taxon>
        <taxon>Euteleostomi</taxon>
        <taxon>Actinopterygii</taxon>
        <taxon>Neopterygii</taxon>
        <taxon>Teleostei</taxon>
        <taxon>Anguilliformes</taxon>
        <taxon>Anguillidae</taxon>
        <taxon>Anguilla</taxon>
    </lineage>
</organism>
<sequence length="69" mass="8328">MCKPLYSRRCRDWPQKCTVLVQSRTQSELNLRWTFHCVADHSHPGNDLITSLSRGSRYRWERYQDRQAC</sequence>
<comment type="caution">
    <text evidence="1">The sequence shown here is derived from an EMBL/GenBank/DDBJ whole genome shotgun (WGS) entry which is preliminary data.</text>
</comment>
<dbReference type="EMBL" id="JAFIRN010000009">
    <property type="protein sequence ID" value="KAG5842341.1"/>
    <property type="molecule type" value="Genomic_DNA"/>
</dbReference>
<proteinExistence type="predicted"/>
<evidence type="ECO:0000313" key="1">
    <source>
        <dbReference type="EMBL" id="KAG5842341.1"/>
    </source>
</evidence>
<dbReference type="AlphaFoldDB" id="A0A9D3M4F9"/>
<dbReference type="Proteomes" id="UP001044222">
    <property type="component" value="Chromosome 9"/>
</dbReference>